<dbReference type="GeneID" id="30306497"/>
<keyword evidence="3" id="KW-1185">Reference proteome</keyword>
<evidence type="ECO:0000313" key="4">
    <source>
        <dbReference type="Proteomes" id="UP000240920"/>
    </source>
</evidence>
<dbReference type="EMBL" id="KU686199">
    <property type="protein sequence ID" value="AOV59190.1"/>
    <property type="molecule type" value="Genomic_DNA"/>
</dbReference>
<evidence type="ECO:0000313" key="1">
    <source>
        <dbReference type="EMBL" id="AOV58711.1"/>
    </source>
</evidence>
<dbReference type="KEGG" id="vg:30306497"/>
<proteinExistence type="predicted"/>
<dbReference type="EMBL" id="KU686197">
    <property type="protein sequence ID" value="AOV58711.1"/>
    <property type="molecule type" value="Genomic_DNA"/>
</dbReference>
<evidence type="ECO:0000313" key="3">
    <source>
        <dbReference type="Proteomes" id="UP000204537"/>
    </source>
</evidence>
<dbReference type="Proteomes" id="UP000204537">
    <property type="component" value="Segment"/>
</dbReference>
<name>A0A1D8KJ77_9CAUD</name>
<accession>A0A1D8KJ77</accession>
<reference evidence="3 4" key="1">
    <citation type="journal article" date="2016" name="Virology">
        <title>The genomic content and context of auxiliary metabolic genes in marine cyanomyoviruses.</title>
        <authorList>
            <person name="Crummett L.T."/>
            <person name="Puxty R.J."/>
            <person name="Weihe C."/>
            <person name="Marston M.F."/>
            <person name="Martiny J.B."/>
        </authorList>
    </citation>
    <scope>NUCLEOTIDE SEQUENCE [LARGE SCALE GENOMIC DNA]</scope>
    <source>
        <strain evidence="1">0808SB25</strain>
        <strain evidence="2">1010CC42</strain>
    </source>
</reference>
<evidence type="ECO:0000313" key="2">
    <source>
        <dbReference type="EMBL" id="AOV59190.1"/>
    </source>
</evidence>
<organism evidence="1 4">
    <name type="scientific">Synechococcus phage S-CAM3</name>
    <dbReference type="NCBI Taxonomy" id="1883366"/>
    <lineage>
        <taxon>Viruses</taxon>
        <taxon>Duplodnaviria</taxon>
        <taxon>Heunggongvirae</taxon>
        <taxon>Uroviricota</taxon>
        <taxon>Caudoviricetes</taxon>
        <taxon>Pantevenvirales</taxon>
        <taxon>Kyanoviridae</taxon>
        <taxon>Charybdisvirus</taxon>
        <taxon>Charybdisvirus scam3</taxon>
    </lineage>
</organism>
<protein>
    <submittedName>
        <fullName evidence="1">Putative endonuclease</fullName>
    </submittedName>
</protein>
<keyword evidence="1" id="KW-0540">Nuclease</keyword>
<gene>
    <name evidence="2" type="ORF">C421010_207</name>
    <name evidence="1" type="ORF">S250808_206</name>
</gene>
<dbReference type="GO" id="GO:0004519">
    <property type="term" value="F:endonuclease activity"/>
    <property type="evidence" value="ECO:0007669"/>
    <property type="project" value="UniProtKB-KW"/>
</dbReference>
<dbReference type="Proteomes" id="UP000240920">
    <property type="component" value="Segment"/>
</dbReference>
<dbReference type="RefSeq" id="YP_009321470.1">
    <property type="nucleotide sequence ID" value="NC_031906.1"/>
</dbReference>
<keyword evidence="1" id="KW-0255">Endonuclease</keyword>
<sequence length="119" mass="14070">MRKCKSCGEVKDLSYFALAGRVKGVEYRRHLCIPCYSKSKQPRKQRLKEEYIEWKKTLKCERCGYDDHRALQFHHERDKEANISDMLRTGHNLDKIKQEALKCIVLCANCHQIEHYNGA</sequence>
<dbReference type="OrthoDB" id="25105at10239"/>
<keyword evidence="1" id="KW-0378">Hydrolase</keyword>